<evidence type="ECO:0000256" key="1">
    <source>
        <dbReference type="SAM" id="Phobius"/>
    </source>
</evidence>
<gene>
    <name evidence="3" type="ORF">Fot_16826</name>
</gene>
<dbReference type="InterPro" id="IPR001932">
    <property type="entry name" value="PPM-type_phosphatase-like_dom"/>
</dbReference>
<feature type="transmembrane region" description="Helical" evidence="1">
    <location>
        <begin position="168"/>
        <end position="188"/>
    </location>
</feature>
<dbReference type="InterPro" id="IPR015655">
    <property type="entry name" value="PP2C"/>
</dbReference>
<evidence type="ECO:0000313" key="4">
    <source>
        <dbReference type="Proteomes" id="UP001604277"/>
    </source>
</evidence>
<reference evidence="4" key="1">
    <citation type="submission" date="2024-07" db="EMBL/GenBank/DDBJ databases">
        <title>Two chromosome-level genome assemblies of Korean endemic species Abeliophyllum distichum and Forsythia ovata (Oleaceae).</title>
        <authorList>
            <person name="Jang H."/>
        </authorList>
    </citation>
    <scope>NUCLEOTIDE SEQUENCE [LARGE SCALE GENOMIC DNA]</scope>
</reference>
<accession>A0ABD1VDK7</accession>
<dbReference type="SUPFAM" id="SSF50249">
    <property type="entry name" value="Nucleic acid-binding proteins"/>
    <property type="match status" value="1"/>
</dbReference>
<dbReference type="SUPFAM" id="SSF81606">
    <property type="entry name" value="PP2C-like"/>
    <property type="match status" value="1"/>
</dbReference>
<dbReference type="Proteomes" id="UP001604277">
    <property type="component" value="Unassembled WGS sequence"/>
</dbReference>
<dbReference type="CDD" id="cd00143">
    <property type="entry name" value="PP2Cc"/>
    <property type="match status" value="1"/>
</dbReference>
<keyword evidence="1" id="KW-0812">Transmembrane</keyword>
<keyword evidence="1" id="KW-1133">Transmembrane helix</keyword>
<evidence type="ECO:0000259" key="2">
    <source>
        <dbReference type="PROSITE" id="PS51746"/>
    </source>
</evidence>
<dbReference type="Gene3D" id="2.40.50.140">
    <property type="entry name" value="Nucleic acid-binding proteins"/>
    <property type="match status" value="1"/>
</dbReference>
<dbReference type="Pfam" id="PF00481">
    <property type="entry name" value="PP2C"/>
    <property type="match status" value="1"/>
</dbReference>
<keyword evidence="4" id="KW-1185">Reference proteome</keyword>
<dbReference type="Gene3D" id="3.60.40.10">
    <property type="entry name" value="PPM-type phosphatase domain"/>
    <property type="match status" value="1"/>
</dbReference>
<keyword evidence="1" id="KW-0472">Membrane</keyword>
<dbReference type="EMBL" id="JBFOLJ010000005">
    <property type="protein sequence ID" value="KAL2535435.1"/>
    <property type="molecule type" value="Genomic_DNA"/>
</dbReference>
<protein>
    <submittedName>
        <fullName evidence="3">Protein-serine/threonine phosphatase</fullName>
    </submittedName>
</protein>
<proteinExistence type="predicted"/>
<dbReference type="InterPro" id="IPR012340">
    <property type="entry name" value="NA-bd_OB-fold"/>
</dbReference>
<evidence type="ECO:0000313" key="3">
    <source>
        <dbReference type="EMBL" id="KAL2535435.1"/>
    </source>
</evidence>
<sequence>MDALYNTHVKLLAFDFLKLTNSSMDPSSFSRNGMRLSRAETLGFVVTWELKPNKFLKFSIDDGTGCIPCVLWLNQLNSPYFSRRNPSDVRLIADVAVKFASEIQLGVIASVRGRITGYRGALQITVSDVVIERDPNSQVLHWLDCIRLSRKCYDKLSKNTINLMMEKFQIAAFLGVFLGAIRCLAYGISVSCMMAYEEGGAPAVFSSPECPQWVLAAESSRNSSRNCHFATFQGRREYQEDRITCNLDMKIPVLGKNGPEEATVGIAAVFDGHGGREASEMASEKLADYLVLHTMFNSYNQAVPSNGENNDVDTGCFTQTRSIYGILKEGLLRTIQDIDSEFSQEALEKGYTSGSTLTVLLLVEGRFLIANVGDSKAILCSRKIRSHNDTVEALHTEELTRDHHPDREDEKARIEAAGGFVHVWGVPRVNGILAMSRAIGDVFLKRYGVIAIPDVTGWRPLTSEDIYLVVASDGLFETLTPQNVCDLLHNKASEVSSECLLSSSLADCIIRTAFKRGSTDNLSVILIPWKPPIKQMTGAAAAQQLQ</sequence>
<dbReference type="AlphaFoldDB" id="A0ABD1VDK7"/>
<dbReference type="PANTHER" id="PTHR47992">
    <property type="entry name" value="PROTEIN PHOSPHATASE"/>
    <property type="match status" value="1"/>
</dbReference>
<dbReference type="SMART" id="SM00332">
    <property type="entry name" value="PP2Cc"/>
    <property type="match status" value="1"/>
</dbReference>
<comment type="caution">
    <text evidence="3">The sequence shown here is derived from an EMBL/GenBank/DDBJ whole genome shotgun (WGS) entry which is preliminary data.</text>
</comment>
<name>A0ABD1VDK7_9LAMI</name>
<dbReference type="PROSITE" id="PS51746">
    <property type="entry name" value="PPM_2"/>
    <property type="match status" value="1"/>
</dbReference>
<dbReference type="InterPro" id="IPR036457">
    <property type="entry name" value="PPM-type-like_dom_sf"/>
</dbReference>
<organism evidence="3 4">
    <name type="scientific">Forsythia ovata</name>
    <dbReference type="NCBI Taxonomy" id="205694"/>
    <lineage>
        <taxon>Eukaryota</taxon>
        <taxon>Viridiplantae</taxon>
        <taxon>Streptophyta</taxon>
        <taxon>Embryophyta</taxon>
        <taxon>Tracheophyta</taxon>
        <taxon>Spermatophyta</taxon>
        <taxon>Magnoliopsida</taxon>
        <taxon>eudicotyledons</taxon>
        <taxon>Gunneridae</taxon>
        <taxon>Pentapetalae</taxon>
        <taxon>asterids</taxon>
        <taxon>lamiids</taxon>
        <taxon>Lamiales</taxon>
        <taxon>Oleaceae</taxon>
        <taxon>Forsythieae</taxon>
        <taxon>Forsythia</taxon>
    </lineage>
</organism>
<feature type="domain" description="PPM-type phosphatase" evidence="2">
    <location>
        <begin position="226"/>
        <end position="529"/>
    </location>
</feature>